<feature type="domain" description="GT-D fold-like" evidence="1">
    <location>
        <begin position="22"/>
        <end position="224"/>
    </location>
</feature>
<reference evidence="2 3" key="1">
    <citation type="submission" date="2021-03" db="EMBL/GenBank/DDBJ databases">
        <title>Genomic Encyclopedia of Type Strains, Phase IV (KMG-IV): sequencing the most valuable type-strain genomes for metagenomic binning, comparative biology and taxonomic classification.</title>
        <authorList>
            <person name="Goeker M."/>
        </authorList>
    </citation>
    <scope>NUCLEOTIDE SEQUENCE [LARGE SCALE GENOMIC DNA]</scope>
    <source>
        <strain evidence="2 3">DSM 24738</strain>
    </source>
</reference>
<evidence type="ECO:0000313" key="3">
    <source>
        <dbReference type="Proteomes" id="UP001519343"/>
    </source>
</evidence>
<gene>
    <name evidence="2" type="ORF">J2Z37_000925</name>
</gene>
<name>A0ABS4GKY5_9BACL</name>
<dbReference type="NCBIfam" id="NF040628">
    <property type="entry name" value="GT-D_rel"/>
    <property type="match status" value="1"/>
</dbReference>
<dbReference type="RefSeq" id="WP_209809040.1">
    <property type="nucleotide sequence ID" value="NZ_JAGGKT010000002.1"/>
</dbReference>
<protein>
    <recommendedName>
        <fullName evidence="1">GT-D fold-like domain-containing protein</fullName>
    </recommendedName>
</protein>
<keyword evidence="3" id="KW-1185">Reference proteome</keyword>
<comment type="caution">
    <text evidence="2">The sequence shown here is derived from an EMBL/GenBank/DDBJ whole genome shotgun (WGS) entry which is preliminary data.</text>
</comment>
<sequence>MILGAKKRRILMERLYRRSVLGPEQVYGLINQSLKNKAISVIRLGDVMAKLLSKRDLSTLKKVAPFLGIPYPPGANLLSDLDRSVRLADVVGVTYFPRRARQLVKFMKKRKWNPTYITDSFINDLMYDRGYLHALIRDHRVALVGRSAKAAAKKLKKQNLHIELIVDLNHYDHLREAYSVLKKNKDKWDIALVGASVPGRILCVALTKQLNKTSFEIGHMMDALAHPKQWKKHHDRAKFKKRWIQKLDKKIRNISFLEY</sequence>
<dbReference type="Proteomes" id="UP001519343">
    <property type="component" value="Unassembled WGS sequence"/>
</dbReference>
<dbReference type="Pfam" id="PF22882">
    <property type="entry name" value="GT-D-like"/>
    <property type="match status" value="1"/>
</dbReference>
<dbReference type="EMBL" id="JAGGKT010000002">
    <property type="protein sequence ID" value="MBP1930928.1"/>
    <property type="molecule type" value="Genomic_DNA"/>
</dbReference>
<evidence type="ECO:0000259" key="1">
    <source>
        <dbReference type="Pfam" id="PF22882"/>
    </source>
</evidence>
<dbReference type="InterPro" id="IPR055171">
    <property type="entry name" value="GT-D-like"/>
</dbReference>
<accession>A0ABS4GKY5</accession>
<evidence type="ECO:0000313" key="2">
    <source>
        <dbReference type="EMBL" id="MBP1930928.1"/>
    </source>
</evidence>
<proteinExistence type="predicted"/>
<organism evidence="2 3">
    <name type="scientific">Ammoniphilus resinae</name>
    <dbReference type="NCBI Taxonomy" id="861532"/>
    <lineage>
        <taxon>Bacteria</taxon>
        <taxon>Bacillati</taxon>
        <taxon>Bacillota</taxon>
        <taxon>Bacilli</taxon>
        <taxon>Bacillales</taxon>
        <taxon>Paenibacillaceae</taxon>
        <taxon>Aneurinibacillus group</taxon>
        <taxon>Ammoniphilus</taxon>
    </lineage>
</organism>
<dbReference type="InterPro" id="IPR049785">
    <property type="entry name" value="GT-D-like_firm"/>
</dbReference>